<protein>
    <recommendedName>
        <fullName evidence="1">phospholipase D</fullName>
        <ecNumber evidence="1">3.1.4.4</ecNumber>
    </recommendedName>
</protein>
<evidence type="ECO:0000256" key="5">
    <source>
        <dbReference type="ARBA" id="ARBA00023098"/>
    </source>
</evidence>
<keyword evidence="4" id="KW-0442">Lipid degradation</keyword>
<keyword evidence="3" id="KW-0378">Hydrolase</keyword>
<dbReference type="InterPro" id="IPR015679">
    <property type="entry name" value="PLipase_D_fam"/>
</dbReference>
<keyword evidence="2" id="KW-0677">Repeat</keyword>
<dbReference type="GO" id="GO:0004630">
    <property type="term" value="F:phospholipase D activity"/>
    <property type="evidence" value="ECO:0007669"/>
    <property type="project" value="UniProtKB-EC"/>
</dbReference>
<dbReference type="OrthoDB" id="14911at2759"/>
<dbReference type="GO" id="GO:0009395">
    <property type="term" value="P:phospholipid catabolic process"/>
    <property type="evidence" value="ECO:0007669"/>
    <property type="project" value="TreeGrafter"/>
</dbReference>
<dbReference type="InterPro" id="IPR001736">
    <property type="entry name" value="PLipase_D/transphosphatidylase"/>
</dbReference>
<dbReference type="PANTHER" id="PTHR18896">
    <property type="entry name" value="PHOSPHOLIPASE D"/>
    <property type="match status" value="1"/>
</dbReference>
<dbReference type="SUPFAM" id="SSF56024">
    <property type="entry name" value="Phospholipase D/nuclease"/>
    <property type="match status" value="2"/>
</dbReference>
<dbReference type="HOGENOM" id="CLU_000690_2_2_1"/>
<evidence type="ECO:0000256" key="4">
    <source>
        <dbReference type="ARBA" id="ARBA00022963"/>
    </source>
</evidence>
<evidence type="ECO:0000256" key="1">
    <source>
        <dbReference type="ARBA" id="ARBA00012027"/>
    </source>
</evidence>
<dbReference type="Proteomes" id="UP000054097">
    <property type="component" value="Unassembled WGS sequence"/>
</dbReference>
<dbReference type="CDD" id="cd09141">
    <property type="entry name" value="PLDc_vPLD1_2_yPLD_like_2"/>
    <property type="match status" value="1"/>
</dbReference>
<name>A0A0C2XNS1_SERVB</name>
<feature type="domain" description="PLD phosphodiesterase" evidence="6">
    <location>
        <begin position="529"/>
        <end position="556"/>
    </location>
</feature>
<dbReference type="PROSITE" id="PS50035">
    <property type="entry name" value="PLD"/>
    <property type="match status" value="2"/>
</dbReference>
<dbReference type="EC" id="3.1.4.4" evidence="1"/>
<gene>
    <name evidence="7" type="ORF">M408DRAFT_7620</name>
</gene>
<evidence type="ECO:0000259" key="6">
    <source>
        <dbReference type="PROSITE" id="PS50035"/>
    </source>
</evidence>
<evidence type="ECO:0000313" key="8">
    <source>
        <dbReference type="Proteomes" id="UP000054097"/>
    </source>
</evidence>
<keyword evidence="5" id="KW-0443">Lipid metabolism</keyword>
<proteinExistence type="predicted"/>
<dbReference type="STRING" id="933852.A0A0C2XNS1"/>
<reference evidence="8" key="2">
    <citation type="submission" date="2015-01" db="EMBL/GenBank/DDBJ databases">
        <title>Evolutionary Origins and Diversification of the Mycorrhizal Mutualists.</title>
        <authorList>
            <consortium name="DOE Joint Genome Institute"/>
            <consortium name="Mycorrhizal Genomics Consortium"/>
            <person name="Kohler A."/>
            <person name="Kuo A."/>
            <person name="Nagy L.G."/>
            <person name="Floudas D."/>
            <person name="Copeland A."/>
            <person name="Barry K.W."/>
            <person name="Cichocki N."/>
            <person name="Veneault-Fourrey C."/>
            <person name="LaButti K."/>
            <person name="Lindquist E.A."/>
            <person name="Lipzen A."/>
            <person name="Lundell T."/>
            <person name="Morin E."/>
            <person name="Murat C."/>
            <person name="Riley R."/>
            <person name="Ohm R."/>
            <person name="Sun H."/>
            <person name="Tunlid A."/>
            <person name="Henrissat B."/>
            <person name="Grigoriev I.V."/>
            <person name="Hibbett D.S."/>
            <person name="Martin F."/>
        </authorList>
    </citation>
    <scope>NUCLEOTIDE SEQUENCE [LARGE SCALE GENOMIC DNA]</scope>
    <source>
        <strain evidence="8">MAFF 305830</strain>
    </source>
</reference>
<dbReference type="InterPro" id="IPR025202">
    <property type="entry name" value="PLD-like_dom"/>
</dbReference>
<feature type="domain" description="PLD phosphodiesterase" evidence="6">
    <location>
        <begin position="156"/>
        <end position="183"/>
    </location>
</feature>
<dbReference type="Gene3D" id="3.30.870.10">
    <property type="entry name" value="Endonuclease Chain A"/>
    <property type="match status" value="3"/>
</dbReference>
<accession>A0A0C2XNS1</accession>
<evidence type="ECO:0000256" key="3">
    <source>
        <dbReference type="ARBA" id="ARBA00022801"/>
    </source>
</evidence>
<dbReference type="Pfam" id="PF13091">
    <property type="entry name" value="PLDc_2"/>
    <property type="match status" value="1"/>
</dbReference>
<sequence length="742" mass="84837">MSSFFSMIGERTSKGFTGAINEIKGVVNKNHRHDEEHEAEADAVRTAINESHRFKSFADVREGNFVKWHVDGEHYFWSVSELISSARECIMIQDWWLTPELYLRRPPAKFPEWRIDRLLKSKAQQGVKVYIIVYKRHPDHVGSGMLLTRAPVDSTRFWSHHEKVVIIDNHYACIGGLDLCFGRWDTHSHPLADCHPTDFSQTLFPGQEYNNARVKDFYEVWKWVNNSVSVLEDIVVHSLTWPPKVHMTLVGPCSDWSHGVLKEHSIQNACLIFGSDIELIQEAEHYIYIENQFFISSTGESPQVQNLIAKALVERIVRAGKEGQRFKVVVLIPEVPGFAGDISTGNDLQNILAATWRTINRGGHSIYADIWACQEKLRQAGFEPRDYIRFYHLRSFDRINAPWPSFINQMEENSGVSFHQAQIALAKQWIGNPEVWSPPKVAIKKPEPTQEGLLVENKEEVNFEEVDFPATVEEAVEIVEKFEAGAIGVREDYQVSDSIAHHALMDSTNLTQEKWLGTEQEELDSYVSEILYIHSKLMIVDDRRVIMGSANLNDRSQKGNGDSEIALVVEDSDLIDSRMNGEPYKVSRFAASLRRKLYREHLGLIQPEPLGVETDFMKPAPTPNPDEFGLPEDTTVADPLSEDLEQLWNKTAQRNRAIFSELFKSVPSDLVHDFEEYKPQNYVPKTRVGHLAPGQSLERVRQRLSEVRGHLVEAPLEFLIKETGIWENAFWMGLNPTAPVYL</sequence>
<keyword evidence="8" id="KW-1185">Reference proteome</keyword>
<organism evidence="7 8">
    <name type="scientific">Serendipita vermifera MAFF 305830</name>
    <dbReference type="NCBI Taxonomy" id="933852"/>
    <lineage>
        <taxon>Eukaryota</taxon>
        <taxon>Fungi</taxon>
        <taxon>Dikarya</taxon>
        <taxon>Basidiomycota</taxon>
        <taxon>Agaricomycotina</taxon>
        <taxon>Agaricomycetes</taxon>
        <taxon>Sebacinales</taxon>
        <taxon>Serendipitaceae</taxon>
        <taxon>Serendipita</taxon>
    </lineage>
</organism>
<evidence type="ECO:0000256" key="2">
    <source>
        <dbReference type="ARBA" id="ARBA00022737"/>
    </source>
</evidence>
<evidence type="ECO:0000313" key="7">
    <source>
        <dbReference type="EMBL" id="KIM30587.1"/>
    </source>
</evidence>
<dbReference type="EMBL" id="KN824284">
    <property type="protein sequence ID" value="KIM30587.1"/>
    <property type="molecule type" value="Genomic_DNA"/>
</dbReference>
<dbReference type="PANTHER" id="PTHR18896:SF186">
    <property type="entry name" value="PHOSPHOLIPASE D"/>
    <property type="match status" value="1"/>
</dbReference>
<dbReference type="Pfam" id="PF00614">
    <property type="entry name" value="PLDc"/>
    <property type="match status" value="1"/>
</dbReference>
<reference evidence="7 8" key="1">
    <citation type="submission" date="2014-04" db="EMBL/GenBank/DDBJ databases">
        <authorList>
            <consortium name="DOE Joint Genome Institute"/>
            <person name="Kuo A."/>
            <person name="Zuccaro A."/>
            <person name="Kohler A."/>
            <person name="Nagy L.G."/>
            <person name="Floudas D."/>
            <person name="Copeland A."/>
            <person name="Barry K.W."/>
            <person name="Cichocki N."/>
            <person name="Veneault-Fourrey C."/>
            <person name="LaButti K."/>
            <person name="Lindquist E.A."/>
            <person name="Lipzen A."/>
            <person name="Lundell T."/>
            <person name="Morin E."/>
            <person name="Murat C."/>
            <person name="Sun H."/>
            <person name="Tunlid A."/>
            <person name="Henrissat B."/>
            <person name="Grigoriev I.V."/>
            <person name="Hibbett D.S."/>
            <person name="Martin F."/>
            <person name="Nordberg H.P."/>
            <person name="Cantor M.N."/>
            <person name="Hua S.X."/>
        </authorList>
    </citation>
    <scope>NUCLEOTIDE SEQUENCE [LARGE SCALE GENOMIC DNA]</scope>
    <source>
        <strain evidence="7 8">MAFF 305830</strain>
    </source>
</reference>
<dbReference type="AlphaFoldDB" id="A0A0C2XNS1"/>
<dbReference type="SMART" id="SM00155">
    <property type="entry name" value="PLDc"/>
    <property type="match status" value="2"/>
</dbReference>